<evidence type="ECO:0000313" key="4">
    <source>
        <dbReference type="Proteomes" id="UP000681027"/>
    </source>
</evidence>
<dbReference type="PANTHER" id="PTHR13774">
    <property type="entry name" value="PHENAZINE BIOSYNTHESIS PROTEIN"/>
    <property type="match status" value="1"/>
</dbReference>
<dbReference type="PANTHER" id="PTHR13774:SF17">
    <property type="entry name" value="PHENAZINE BIOSYNTHESIS-LIKE DOMAIN-CONTAINING PROTEIN"/>
    <property type="match status" value="1"/>
</dbReference>
<organism evidence="3 4">
    <name type="scientific">Cytobacillus citreus</name>
    <dbReference type="NCBI Taxonomy" id="2833586"/>
    <lineage>
        <taxon>Bacteria</taxon>
        <taxon>Bacillati</taxon>
        <taxon>Bacillota</taxon>
        <taxon>Bacilli</taxon>
        <taxon>Bacillales</taxon>
        <taxon>Bacillaceae</taxon>
        <taxon>Cytobacillus</taxon>
    </lineage>
</organism>
<dbReference type="EMBL" id="JAGYPM010000005">
    <property type="protein sequence ID" value="MBS4192532.1"/>
    <property type="molecule type" value="Genomic_DNA"/>
</dbReference>
<dbReference type="RefSeq" id="WP_213104187.1">
    <property type="nucleotide sequence ID" value="NZ_JAGYPM010000005.1"/>
</dbReference>
<dbReference type="SUPFAM" id="SSF54506">
    <property type="entry name" value="Diaminopimelate epimerase-like"/>
    <property type="match status" value="1"/>
</dbReference>
<protein>
    <submittedName>
        <fullName evidence="3">PhzF family phenazine biosynthesis protein</fullName>
    </submittedName>
</protein>
<evidence type="ECO:0000313" key="3">
    <source>
        <dbReference type="EMBL" id="MBS4192532.1"/>
    </source>
</evidence>
<dbReference type="InterPro" id="IPR003719">
    <property type="entry name" value="Phenazine_PhzF-like"/>
</dbReference>
<accession>A0ABS5NXK2</accession>
<keyword evidence="4" id="KW-1185">Reference proteome</keyword>
<dbReference type="Proteomes" id="UP000681027">
    <property type="component" value="Unassembled WGS sequence"/>
</dbReference>
<evidence type="ECO:0000256" key="2">
    <source>
        <dbReference type="ARBA" id="ARBA00023235"/>
    </source>
</evidence>
<keyword evidence="2" id="KW-0413">Isomerase</keyword>
<dbReference type="Pfam" id="PF02567">
    <property type="entry name" value="PhzC-PhzF"/>
    <property type="match status" value="1"/>
</dbReference>
<proteinExistence type="inferred from homology"/>
<dbReference type="Gene3D" id="3.10.310.10">
    <property type="entry name" value="Diaminopimelate Epimerase, Chain A, domain 1"/>
    <property type="match status" value="1"/>
</dbReference>
<sequence length="119" mass="13396">MLSNKCFSKNEFKGNPAAIVFLTEERSDEWMKSMAKELNQPITTFITEKDESCYHLRWFTTTKEIELCGHGTLGAAHILWSEGYAPSGSPITKQLVENGILNVISSTFYAIGNRKEGFI</sequence>
<gene>
    <name evidence="3" type="ORF">KHA94_20525</name>
</gene>
<evidence type="ECO:0000256" key="1">
    <source>
        <dbReference type="ARBA" id="ARBA00008270"/>
    </source>
</evidence>
<reference evidence="3 4" key="1">
    <citation type="submission" date="2021-05" db="EMBL/GenBank/DDBJ databases">
        <title>Novel Bacillus species.</title>
        <authorList>
            <person name="Liu G."/>
        </authorList>
    </citation>
    <scope>NUCLEOTIDE SEQUENCE [LARGE SCALE GENOMIC DNA]</scope>
    <source>
        <strain evidence="3 4">FJAT-49705</strain>
    </source>
</reference>
<comment type="caution">
    <text evidence="3">The sequence shown here is derived from an EMBL/GenBank/DDBJ whole genome shotgun (WGS) entry which is preliminary data.</text>
</comment>
<comment type="similarity">
    <text evidence="1">Belongs to the PhzF family.</text>
</comment>
<name>A0ABS5NXK2_9BACI</name>